<reference evidence="2 3" key="1">
    <citation type="journal article" date="2010" name="J. Bacteriol.">
        <title>The complete genome sequence of Croceibacter atlanticus HTCC2559T.</title>
        <authorList>
            <person name="Oh H.M."/>
            <person name="Kang I."/>
            <person name="Ferriera S."/>
            <person name="Giovannoni S.J."/>
            <person name="Cho J.C."/>
        </authorList>
    </citation>
    <scope>NUCLEOTIDE SEQUENCE [LARGE SCALE GENOMIC DNA]</scope>
    <source>
        <strain evidence="3">ATCC BAA-628 / HTCC2559 / KCTC 12090</strain>
    </source>
</reference>
<dbReference type="KEGG" id="cat:CA2559_13148"/>
<dbReference type="HOGENOM" id="CLU_065609_1_0_10"/>
<keyword evidence="1" id="KW-0732">Signal</keyword>
<dbReference type="eggNOG" id="COG5429">
    <property type="taxonomic scope" value="Bacteria"/>
</dbReference>
<dbReference type="RefSeq" id="WP_013188369.1">
    <property type="nucleotide sequence ID" value="NC_014230.1"/>
</dbReference>
<evidence type="ECO:0008006" key="4">
    <source>
        <dbReference type="Google" id="ProtNLM"/>
    </source>
</evidence>
<evidence type="ECO:0000313" key="3">
    <source>
        <dbReference type="Proteomes" id="UP000002297"/>
    </source>
</evidence>
<dbReference type="InterPro" id="IPR036249">
    <property type="entry name" value="Thioredoxin-like_sf"/>
</dbReference>
<organism evidence="2 3">
    <name type="scientific">Croceibacter atlanticus (strain ATCC BAA-628 / JCM 21780 / CIP 108009 / IAM 15332 / KCTC 12090 / HTCC2559)</name>
    <dbReference type="NCBI Taxonomy" id="216432"/>
    <lineage>
        <taxon>Bacteria</taxon>
        <taxon>Pseudomonadati</taxon>
        <taxon>Bacteroidota</taxon>
        <taxon>Flavobacteriia</taxon>
        <taxon>Flavobacteriales</taxon>
        <taxon>Flavobacteriaceae</taxon>
        <taxon>Croceibacter</taxon>
    </lineage>
</organism>
<proteinExistence type="predicted"/>
<dbReference type="SUPFAM" id="SSF52833">
    <property type="entry name" value="Thioredoxin-like"/>
    <property type="match status" value="1"/>
</dbReference>
<dbReference type="Proteomes" id="UP000002297">
    <property type="component" value="Chromosome"/>
</dbReference>
<dbReference type="OrthoDB" id="9808254at2"/>
<gene>
    <name evidence="2" type="ordered locus">CA2559_13148</name>
</gene>
<dbReference type="Pfam" id="PF06764">
    <property type="entry name" value="DUF1223"/>
    <property type="match status" value="1"/>
</dbReference>
<name>A3UB02_CROAH</name>
<dbReference type="STRING" id="216432.CA2559_13148"/>
<evidence type="ECO:0000313" key="2">
    <source>
        <dbReference type="EMBL" id="EAP86988.1"/>
    </source>
</evidence>
<feature type="signal peptide" evidence="1">
    <location>
        <begin position="1"/>
        <end position="17"/>
    </location>
</feature>
<dbReference type="InterPro" id="IPR010634">
    <property type="entry name" value="DUF1223"/>
</dbReference>
<dbReference type="EMBL" id="CP002046">
    <property type="protein sequence ID" value="EAP86988.1"/>
    <property type="molecule type" value="Genomic_DNA"/>
</dbReference>
<dbReference type="PANTHER" id="PTHR36057:SF1">
    <property type="entry name" value="LIPOPROTEIN LIPID ATTACHMENT SITE-LIKE PROTEIN, PUTATIVE (DUF1223)-RELATED"/>
    <property type="match status" value="1"/>
</dbReference>
<keyword evidence="3" id="KW-1185">Reference proteome</keyword>
<accession>A3UB02</accession>
<dbReference type="PANTHER" id="PTHR36057">
    <property type="match status" value="1"/>
</dbReference>
<protein>
    <recommendedName>
        <fullName evidence="4">DUF1223 domain-containing protein</fullName>
    </recommendedName>
</protein>
<evidence type="ECO:0000256" key="1">
    <source>
        <dbReference type="SAM" id="SignalP"/>
    </source>
</evidence>
<feature type="chain" id="PRO_5002660966" description="DUF1223 domain-containing protein" evidence="1">
    <location>
        <begin position="18"/>
        <end position="249"/>
    </location>
</feature>
<dbReference type="GeneID" id="89454341"/>
<sequence>MKKILFTILLAIGIVLAFQFTTTEVSEENPTSNTRTDQVILLELFTSQGCSSCPSADRLLDKTLANHKNVIGLSYHVDYWNYIGWKDPFSSKVYSNYQRAYGSKFKSSSIYTPQLVVNGSSHFTGSDALKLNRKLNEESNYVSNAITFKSVESVNGSINLSLETEALAELLTVVLVIKERETKIPRGENRDRTLLNTNIVVAREVISNSKNASVALKIPEIVTEEDEVMLIAFSQDKDLRVNAASQYEL</sequence>
<dbReference type="AlphaFoldDB" id="A3UB02"/>